<dbReference type="SUPFAM" id="SSF53335">
    <property type="entry name" value="S-adenosyl-L-methionine-dependent methyltransferases"/>
    <property type="match status" value="1"/>
</dbReference>
<dbReference type="Gene3D" id="3.40.50.150">
    <property type="entry name" value="Vaccinia Virus protein VP39"/>
    <property type="match status" value="1"/>
</dbReference>
<organism evidence="2 3">
    <name type="scientific">Biformimicrobium ophioploci</name>
    <dbReference type="NCBI Taxonomy" id="3036711"/>
    <lineage>
        <taxon>Bacteria</taxon>
        <taxon>Pseudomonadati</taxon>
        <taxon>Pseudomonadota</taxon>
        <taxon>Gammaproteobacteria</taxon>
        <taxon>Cellvibrionales</taxon>
        <taxon>Microbulbiferaceae</taxon>
        <taxon>Biformimicrobium</taxon>
    </lineage>
</organism>
<evidence type="ECO:0000313" key="2">
    <source>
        <dbReference type="EMBL" id="GMG88126.1"/>
    </source>
</evidence>
<protein>
    <recommendedName>
        <fullName evidence="1">Methyltransferase domain-containing protein</fullName>
    </recommendedName>
</protein>
<dbReference type="InterPro" id="IPR041698">
    <property type="entry name" value="Methyltransf_25"/>
</dbReference>
<feature type="domain" description="Methyltransferase" evidence="1">
    <location>
        <begin position="60"/>
        <end position="152"/>
    </location>
</feature>
<dbReference type="InterPro" id="IPR029063">
    <property type="entry name" value="SAM-dependent_MTases_sf"/>
</dbReference>
<evidence type="ECO:0000259" key="1">
    <source>
        <dbReference type="Pfam" id="PF13649"/>
    </source>
</evidence>
<sequence length="202" mass="22949">MDAHTRKIFGLTVRKNSHPDMRRLRRESGDPSLHGNKFWKSSCITMDYFREFPLPKGVRVLDLGCGWGLGGIYCAKNFDAEVVSLDADASVFPFAEYHAELNGVEIQTWQRRYEQLRKEDLAAFDVIIGTDICFWDKMTAPLFNLTRRALQAGVELIVLVDPGRDPFRALAARAEKKLDAVYEEWSVPHPWNASGCLMIAAQ</sequence>
<accession>A0ABQ6M1F5</accession>
<evidence type="ECO:0000313" key="3">
    <source>
        <dbReference type="Proteomes" id="UP001224392"/>
    </source>
</evidence>
<dbReference type="EMBL" id="BSYJ01000005">
    <property type="protein sequence ID" value="GMG88126.1"/>
    <property type="molecule type" value="Genomic_DNA"/>
</dbReference>
<dbReference type="Proteomes" id="UP001224392">
    <property type="component" value="Unassembled WGS sequence"/>
</dbReference>
<proteinExistence type="predicted"/>
<dbReference type="PANTHER" id="PTHR14614">
    <property type="entry name" value="HEPATOCELLULAR CARCINOMA-ASSOCIATED ANTIGEN"/>
    <property type="match status" value="1"/>
</dbReference>
<comment type="caution">
    <text evidence="2">The sequence shown here is derived from an EMBL/GenBank/DDBJ whole genome shotgun (WGS) entry which is preliminary data.</text>
</comment>
<name>A0ABQ6M1F5_9GAMM</name>
<reference evidence="2 3" key="1">
    <citation type="submission" date="2023-04" db="EMBL/GenBank/DDBJ databases">
        <title>Marinobulbifer ophiurae gen. nov., sp. Nov., isolate from tissue of brittle star Ophioplocus japonicus.</title>
        <authorList>
            <person name="Kawano K."/>
            <person name="Sawayama S."/>
            <person name="Nakagawa S."/>
        </authorList>
    </citation>
    <scope>NUCLEOTIDE SEQUENCE [LARGE SCALE GENOMIC DNA]</scope>
    <source>
        <strain evidence="2 3">NKW57</strain>
    </source>
</reference>
<dbReference type="Pfam" id="PF13649">
    <property type="entry name" value="Methyltransf_25"/>
    <property type="match status" value="1"/>
</dbReference>
<dbReference type="CDD" id="cd02440">
    <property type="entry name" value="AdoMet_MTases"/>
    <property type="match status" value="1"/>
</dbReference>
<dbReference type="InterPro" id="IPR019410">
    <property type="entry name" value="Methyltransf_16"/>
</dbReference>
<gene>
    <name evidence="2" type="ORF">MNKW57_24470</name>
</gene>
<keyword evidence="3" id="KW-1185">Reference proteome</keyword>